<evidence type="ECO:0000313" key="1">
    <source>
        <dbReference type="EMBL" id="ADL19225.1"/>
    </source>
</evidence>
<reference evidence="1 2" key="1">
    <citation type="journal article" date="2010" name="Appl. Environ. Microbiol.">
        <title>The genome sequence of the crenarchaeon Acidilobus saccharovorans supports a new order, Acidilobales, and suggests an important ecological role in terrestrial acidic hot springs.</title>
        <authorList>
            <person name="Mardanov A.V."/>
            <person name="Svetlitchnyi V.A."/>
            <person name="Beletsky A.V."/>
            <person name="Prokofeva M.I."/>
            <person name="Bonch-Osmolovskaya E.A."/>
            <person name="Ravin N.V."/>
            <person name="Skryabin K.G."/>
        </authorList>
    </citation>
    <scope>NUCLEOTIDE SEQUENCE [LARGE SCALE GENOMIC DNA]</scope>
    <source>
        <strain evidence="2">DSM 16705 / JCM 18335 / VKM B-2471 / 345-15</strain>
    </source>
</reference>
<dbReference type="Proteomes" id="UP000000346">
    <property type="component" value="Chromosome"/>
</dbReference>
<evidence type="ECO:0008006" key="3">
    <source>
        <dbReference type="Google" id="ProtNLM"/>
    </source>
</evidence>
<proteinExistence type="predicted"/>
<dbReference type="HOGENOM" id="CLU_1933146_0_0_2"/>
<evidence type="ECO:0000313" key="2">
    <source>
        <dbReference type="Proteomes" id="UP000000346"/>
    </source>
</evidence>
<keyword evidence="2" id="KW-1185">Reference proteome</keyword>
<dbReference type="InParanoid" id="D9Q1N7"/>
<accession>D9Q1N7</accession>
<dbReference type="STRING" id="666510.ASAC_0819"/>
<dbReference type="PANTHER" id="PTHR37460">
    <property type="entry name" value="ENDONUCLEASE III"/>
    <property type="match status" value="1"/>
</dbReference>
<dbReference type="KEGG" id="asc:ASAC_0819"/>
<protein>
    <recommendedName>
        <fullName evidence="3">GIY-YIG domain-containing protein</fullName>
    </recommendedName>
</protein>
<dbReference type="EMBL" id="CP001742">
    <property type="protein sequence ID" value="ADL19225.1"/>
    <property type="molecule type" value="Genomic_DNA"/>
</dbReference>
<sequence>MGRGGKVLGSAGPGLVLYVGSAGGPGGLRSRISRHFWGADRCWWHVDCISRAAASVEFIFYRVGSSGVKAEDELAGRLMELESLRPVGMLGATDSKRPHMFICSDRAAVVSLLKSVGTLVDFGDDHVGGT</sequence>
<gene>
    <name evidence="1" type="ordered locus">ASAC_0819</name>
</gene>
<dbReference type="InterPro" id="IPR002837">
    <property type="entry name" value="DUF123"/>
</dbReference>
<dbReference type="Pfam" id="PF01986">
    <property type="entry name" value="DUF123"/>
    <property type="match status" value="1"/>
</dbReference>
<name>D9Q1N7_ACIS3</name>
<dbReference type="AlphaFoldDB" id="D9Q1N7"/>
<organism evidence="1 2">
    <name type="scientific">Acidilobus saccharovorans (strain DSM 16705 / JCM 18335 / VKM B-2471 / 345-15)</name>
    <dbReference type="NCBI Taxonomy" id="666510"/>
    <lineage>
        <taxon>Archaea</taxon>
        <taxon>Thermoproteota</taxon>
        <taxon>Thermoprotei</taxon>
        <taxon>Acidilobales</taxon>
        <taxon>Acidilobaceae</taxon>
        <taxon>Acidilobus</taxon>
    </lineage>
</organism>
<dbReference type="eggNOG" id="arCOG00463">
    <property type="taxonomic scope" value="Archaea"/>
</dbReference>
<dbReference type="PANTHER" id="PTHR37460:SF1">
    <property type="entry name" value="ENDONUCLEASE III"/>
    <property type="match status" value="1"/>
</dbReference>